<evidence type="ECO:0000313" key="4">
    <source>
        <dbReference type="Proteomes" id="UP000002139"/>
    </source>
</evidence>
<dbReference type="EMBL" id="AM746676">
    <property type="protein sequence ID" value="CAN93030.1"/>
    <property type="molecule type" value="Genomic_DNA"/>
</dbReference>
<dbReference type="Proteomes" id="UP000002139">
    <property type="component" value="Chromosome"/>
</dbReference>
<dbReference type="KEGG" id="scl:sce2871"/>
<feature type="region of interest" description="Disordered" evidence="1">
    <location>
        <begin position="1"/>
        <end position="38"/>
    </location>
</feature>
<dbReference type="STRING" id="448385.sce2871"/>
<organism evidence="3 4">
    <name type="scientific">Sorangium cellulosum (strain So ce56)</name>
    <name type="common">Polyangium cellulosum (strain So ce56)</name>
    <dbReference type="NCBI Taxonomy" id="448385"/>
    <lineage>
        <taxon>Bacteria</taxon>
        <taxon>Pseudomonadati</taxon>
        <taxon>Myxococcota</taxon>
        <taxon>Polyangia</taxon>
        <taxon>Polyangiales</taxon>
        <taxon>Polyangiaceae</taxon>
        <taxon>Sorangium</taxon>
    </lineage>
</organism>
<dbReference type="SUPFAM" id="SSF53335">
    <property type="entry name" value="S-adenosyl-L-methionine-dependent methyltransferases"/>
    <property type="match status" value="1"/>
</dbReference>
<reference evidence="3 4" key="1">
    <citation type="journal article" date="2007" name="Nat. Biotechnol.">
        <title>Complete genome sequence of the myxobacterium Sorangium cellulosum.</title>
        <authorList>
            <person name="Schneiker S."/>
            <person name="Perlova O."/>
            <person name="Kaiser O."/>
            <person name="Gerth K."/>
            <person name="Alici A."/>
            <person name="Altmeyer M.O."/>
            <person name="Bartels D."/>
            <person name="Bekel T."/>
            <person name="Beyer S."/>
            <person name="Bode E."/>
            <person name="Bode H.B."/>
            <person name="Bolten C.J."/>
            <person name="Choudhuri J.V."/>
            <person name="Doss S."/>
            <person name="Elnakady Y.A."/>
            <person name="Frank B."/>
            <person name="Gaigalat L."/>
            <person name="Goesmann A."/>
            <person name="Groeger C."/>
            <person name="Gross F."/>
            <person name="Jelsbak L."/>
            <person name="Jelsbak L."/>
            <person name="Kalinowski J."/>
            <person name="Kegler C."/>
            <person name="Knauber T."/>
            <person name="Konietzny S."/>
            <person name="Kopp M."/>
            <person name="Krause L."/>
            <person name="Krug D."/>
            <person name="Linke B."/>
            <person name="Mahmud T."/>
            <person name="Martinez-Arias R."/>
            <person name="McHardy A.C."/>
            <person name="Merai M."/>
            <person name="Meyer F."/>
            <person name="Mormann S."/>
            <person name="Munoz-Dorado J."/>
            <person name="Perez J."/>
            <person name="Pradella S."/>
            <person name="Rachid S."/>
            <person name="Raddatz G."/>
            <person name="Rosenau F."/>
            <person name="Rueckert C."/>
            <person name="Sasse F."/>
            <person name="Scharfe M."/>
            <person name="Schuster S.C."/>
            <person name="Suen G."/>
            <person name="Treuner-Lange A."/>
            <person name="Velicer G.J."/>
            <person name="Vorholter F.-J."/>
            <person name="Weissman K.J."/>
            <person name="Welch R.D."/>
            <person name="Wenzel S.C."/>
            <person name="Whitworth D.E."/>
            <person name="Wilhelm S."/>
            <person name="Wittmann C."/>
            <person name="Bloecker H."/>
            <person name="Puehler A."/>
            <person name="Mueller R."/>
        </authorList>
    </citation>
    <scope>NUCLEOTIDE SEQUENCE [LARGE SCALE GENOMIC DNA]</scope>
    <source>
        <strain evidence="4">So ce56</strain>
    </source>
</reference>
<dbReference type="Gene3D" id="3.40.50.150">
    <property type="entry name" value="Vaccinia Virus protein VP39"/>
    <property type="match status" value="1"/>
</dbReference>
<evidence type="ECO:0000313" key="3">
    <source>
        <dbReference type="EMBL" id="CAN93030.1"/>
    </source>
</evidence>
<dbReference type="InterPro" id="IPR041698">
    <property type="entry name" value="Methyltransf_25"/>
</dbReference>
<dbReference type="HOGENOM" id="CLU_056435_5_3_7"/>
<dbReference type="InterPro" id="IPR029063">
    <property type="entry name" value="SAM-dependent_MTases_sf"/>
</dbReference>
<dbReference type="AlphaFoldDB" id="A9GEM1"/>
<feature type="compositionally biased region" description="Basic and acidic residues" evidence="1">
    <location>
        <begin position="16"/>
        <end position="30"/>
    </location>
</feature>
<dbReference type="eggNOG" id="COG2227">
    <property type="taxonomic scope" value="Bacteria"/>
</dbReference>
<protein>
    <recommendedName>
        <fullName evidence="2">Methyltransferase domain-containing protein</fullName>
    </recommendedName>
</protein>
<accession>A9GEM1</accession>
<name>A9GEM1_SORC5</name>
<feature type="domain" description="Methyltransferase" evidence="2">
    <location>
        <begin position="54"/>
        <end position="139"/>
    </location>
</feature>
<dbReference type="CDD" id="cd02440">
    <property type="entry name" value="AdoMet_MTases"/>
    <property type="match status" value="1"/>
</dbReference>
<keyword evidence="4" id="KW-1185">Reference proteome</keyword>
<dbReference type="Pfam" id="PF13649">
    <property type="entry name" value="Methyltransf_25"/>
    <property type="match status" value="1"/>
</dbReference>
<gene>
    <name evidence="3" type="ordered locus">sce2871</name>
</gene>
<evidence type="ECO:0000256" key="1">
    <source>
        <dbReference type="SAM" id="MobiDB-lite"/>
    </source>
</evidence>
<proteinExistence type="predicted"/>
<sequence>MFAPARPAGQEDSVSDDDRTRWDARYREGGGDPGEPSAVLTALDPLLPRRGRALDLAGGAGRHALWLARRGLDVTLADISEVGLGVARTAAAREGLALRTVALDVERDPLPAGPWDLLLIFYFLERRLAACAAELAPGGHLVVVHPTRSNLLRHAHPSARWLLDDGELPGLLGEALEVVRYEEGWLEEGHHEARLVARRRGVAAPPR</sequence>
<evidence type="ECO:0000259" key="2">
    <source>
        <dbReference type="Pfam" id="PF13649"/>
    </source>
</evidence>